<dbReference type="SUPFAM" id="SSF103473">
    <property type="entry name" value="MFS general substrate transporter"/>
    <property type="match status" value="1"/>
</dbReference>
<evidence type="ECO:0000256" key="1">
    <source>
        <dbReference type="ARBA" id="ARBA00004651"/>
    </source>
</evidence>
<evidence type="ECO:0000256" key="4">
    <source>
        <dbReference type="ARBA" id="ARBA00022692"/>
    </source>
</evidence>
<evidence type="ECO:0000256" key="3">
    <source>
        <dbReference type="ARBA" id="ARBA00022475"/>
    </source>
</evidence>
<dbReference type="Proteomes" id="UP000198824">
    <property type="component" value="Unassembled WGS sequence"/>
</dbReference>
<evidence type="ECO:0000256" key="5">
    <source>
        <dbReference type="ARBA" id="ARBA00022989"/>
    </source>
</evidence>
<feature type="transmembrane region" description="Helical" evidence="7">
    <location>
        <begin position="380"/>
        <end position="400"/>
    </location>
</feature>
<dbReference type="PROSITE" id="PS50850">
    <property type="entry name" value="MFS"/>
    <property type="match status" value="1"/>
</dbReference>
<feature type="transmembrane region" description="Helical" evidence="7">
    <location>
        <begin position="25"/>
        <end position="47"/>
    </location>
</feature>
<dbReference type="Gene3D" id="1.20.1250.20">
    <property type="entry name" value="MFS general substrate transporter like domains"/>
    <property type="match status" value="1"/>
</dbReference>
<dbReference type="PANTHER" id="PTHR23513">
    <property type="entry name" value="INTEGRAL MEMBRANE EFFLUX PROTEIN-RELATED"/>
    <property type="match status" value="1"/>
</dbReference>
<dbReference type="OrthoDB" id="9809918at2"/>
<comment type="subcellular location">
    <subcellularLocation>
        <location evidence="1">Cell membrane</location>
        <topology evidence="1">Multi-pass membrane protein</topology>
    </subcellularLocation>
</comment>
<dbReference type="AlphaFoldDB" id="A0A1I6KK83"/>
<feature type="domain" description="Major facilitator superfamily (MFS) profile" evidence="8">
    <location>
        <begin position="22"/>
        <end position="408"/>
    </location>
</feature>
<dbReference type="PANTHER" id="PTHR23513:SF11">
    <property type="entry name" value="STAPHYLOFERRIN A TRANSPORTER"/>
    <property type="match status" value="1"/>
</dbReference>
<dbReference type="CDD" id="cd06173">
    <property type="entry name" value="MFS_MefA_like"/>
    <property type="match status" value="1"/>
</dbReference>
<proteinExistence type="predicted"/>
<feature type="transmembrane region" description="Helical" evidence="7">
    <location>
        <begin position="325"/>
        <end position="347"/>
    </location>
</feature>
<feature type="transmembrane region" description="Helical" evidence="7">
    <location>
        <begin position="88"/>
        <end position="109"/>
    </location>
</feature>
<dbReference type="EMBL" id="FOZG01000001">
    <property type="protein sequence ID" value="SFR91599.1"/>
    <property type="molecule type" value="Genomic_DNA"/>
</dbReference>
<dbReference type="STRING" id="1166337.SAMN05192580_1827"/>
<gene>
    <name evidence="9" type="ORF">SAMN05192580_1827</name>
</gene>
<keyword evidence="2" id="KW-0813">Transport</keyword>
<feature type="transmembrane region" description="Helical" evidence="7">
    <location>
        <begin position="296"/>
        <end position="319"/>
    </location>
</feature>
<organism evidence="9 10">
    <name type="scientific">Sphingomonas jatrophae</name>
    <dbReference type="NCBI Taxonomy" id="1166337"/>
    <lineage>
        <taxon>Bacteria</taxon>
        <taxon>Pseudomonadati</taxon>
        <taxon>Pseudomonadota</taxon>
        <taxon>Alphaproteobacteria</taxon>
        <taxon>Sphingomonadales</taxon>
        <taxon>Sphingomonadaceae</taxon>
        <taxon>Sphingomonas</taxon>
    </lineage>
</organism>
<reference evidence="9 10" key="1">
    <citation type="submission" date="2016-10" db="EMBL/GenBank/DDBJ databases">
        <authorList>
            <person name="de Groot N.N."/>
        </authorList>
    </citation>
    <scope>NUCLEOTIDE SEQUENCE [LARGE SCALE GENOMIC DNA]</scope>
    <source>
        <strain evidence="9 10">S5-249</strain>
    </source>
</reference>
<dbReference type="InterPro" id="IPR010290">
    <property type="entry name" value="TM_effector"/>
</dbReference>
<dbReference type="InterPro" id="IPR036259">
    <property type="entry name" value="MFS_trans_sf"/>
</dbReference>
<keyword evidence="4 7" id="KW-0812">Transmembrane</keyword>
<evidence type="ECO:0000313" key="10">
    <source>
        <dbReference type="Proteomes" id="UP000198824"/>
    </source>
</evidence>
<dbReference type="InterPro" id="IPR020846">
    <property type="entry name" value="MFS_dom"/>
</dbReference>
<dbReference type="GO" id="GO:0005886">
    <property type="term" value="C:plasma membrane"/>
    <property type="evidence" value="ECO:0007669"/>
    <property type="project" value="UniProtKB-SubCell"/>
</dbReference>
<evidence type="ECO:0000256" key="6">
    <source>
        <dbReference type="ARBA" id="ARBA00023136"/>
    </source>
</evidence>
<evidence type="ECO:0000313" key="9">
    <source>
        <dbReference type="EMBL" id="SFR91599.1"/>
    </source>
</evidence>
<evidence type="ECO:0000259" key="8">
    <source>
        <dbReference type="PROSITE" id="PS50850"/>
    </source>
</evidence>
<sequence>MTGMRATAAAVERERGPLSVPAFRAIWTTSLLGNAALLILGVGASWAMTDMTSSPRLVAAVQTALMLPVMLLSMAAGAVADMYDRRRVVLAALSLASGGAALLTLLAAAGLVTPGVLLVACFLIGCGVALAGPSWQGSAAEQVPPPLVAPAIALNSISYNVARSLGPAAGGVIVKAGGAVAAFGAAAILYLPLIAAFFAWRRVREPSRLPPERLGYAIGGGLRYIVNAPPVRALLVRLALTGLLAGSLSGLMPLVVRDILGGGAGVYGLMLGIIGAGALTGALTAGELRRRYPNEWLVRAGTAITGSAYLVVALSPSLWLTAPALFAMGAAWMVFVTVMNIGVQLLVPRWVAGRALAGYQAAIMGGLALGSWSWGQVAGAFGVAQALIVSGVVTLGAVLLGRWFPMPREATVEEGSGLATPAVALALTARSGPITIEIGYRVDPARAREFYTAMQEVRLIRKRNGAYQWLLSRDVAAPDAWLERYHYLTWADYLRQRDRRTAEEEAFERDMLARLVHPDGIVVRRWLERPFGSVRWKDETPDPGQPAGV</sequence>
<accession>A0A1I6KK83</accession>
<evidence type="ECO:0000256" key="2">
    <source>
        <dbReference type="ARBA" id="ARBA00022448"/>
    </source>
</evidence>
<feature type="transmembrane region" description="Helical" evidence="7">
    <location>
        <begin position="356"/>
        <end position="374"/>
    </location>
</feature>
<feature type="transmembrane region" description="Helical" evidence="7">
    <location>
        <begin position="178"/>
        <end position="200"/>
    </location>
</feature>
<keyword evidence="5 7" id="KW-1133">Transmembrane helix</keyword>
<keyword evidence="6 7" id="KW-0472">Membrane</keyword>
<protein>
    <submittedName>
        <fullName evidence="9">Predicted arabinose efflux permease, MFS family</fullName>
    </submittedName>
</protein>
<feature type="transmembrane region" description="Helical" evidence="7">
    <location>
        <begin position="59"/>
        <end position="81"/>
    </location>
</feature>
<keyword evidence="10" id="KW-1185">Reference proteome</keyword>
<feature type="transmembrane region" description="Helical" evidence="7">
    <location>
        <begin position="264"/>
        <end position="284"/>
    </location>
</feature>
<feature type="transmembrane region" description="Helical" evidence="7">
    <location>
        <begin position="234"/>
        <end position="252"/>
    </location>
</feature>
<dbReference type="GO" id="GO:0022857">
    <property type="term" value="F:transmembrane transporter activity"/>
    <property type="evidence" value="ECO:0007669"/>
    <property type="project" value="InterPro"/>
</dbReference>
<name>A0A1I6KK83_9SPHN</name>
<evidence type="ECO:0000256" key="7">
    <source>
        <dbReference type="SAM" id="Phobius"/>
    </source>
</evidence>
<keyword evidence="3" id="KW-1003">Cell membrane</keyword>
<dbReference type="Pfam" id="PF05977">
    <property type="entry name" value="MFS_3"/>
    <property type="match status" value="1"/>
</dbReference>